<evidence type="ECO:0000256" key="1">
    <source>
        <dbReference type="SAM" id="Coils"/>
    </source>
</evidence>
<evidence type="ECO:0000313" key="4">
    <source>
        <dbReference type="Proteomes" id="UP001295444"/>
    </source>
</evidence>
<dbReference type="Pfam" id="PF07292">
    <property type="entry name" value="NID"/>
    <property type="match status" value="2"/>
</dbReference>
<protein>
    <submittedName>
        <fullName evidence="3">N-myc-interactor isoform X1</fullName>
    </submittedName>
</protein>
<keyword evidence="4" id="KW-1185">Reference proteome</keyword>
<dbReference type="Gene3D" id="3.30.70.330">
    <property type="match status" value="1"/>
</dbReference>
<proteinExistence type="predicted"/>
<feature type="domain" description="NID" evidence="2">
    <location>
        <begin position="284"/>
        <end position="372"/>
    </location>
</feature>
<reference evidence="3" key="1">
    <citation type="submission" date="2022-03" db="EMBL/GenBank/DDBJ databases">
        <authorList>
            <person name="Alioto T."/>
            <person name="Alioto T."/>
            <person name="Gomez Garrido J."/>
        </authorList>
    </citation>
    <scope>NUCLEOTIDE SEQUENCE</scope>
</reference>
<keyword evidence="1" id="KW-0175">Coiled coil</keyword>
<sequence>MDIEWNLDLKQTEFATGLDSSMDDMDKMDKMDKLKEEYKRLKESFCQMENNKSSALIRKLDADDLKREAESRIMKLAEREMELKKNEIEQKKHYERDLHTLKADNDELKKTISDLNASIHTAQNDLMMLEEELQVNNKVPKSNINFVREETIKKSSSSDSDFDAFDTLCKDKVVINNPFVLRKGQALLTFEKEEVAKHVLRMEKHSINFDGSSVVMRASPIPLKRTIQFEVNTTICSKKMRICNLPDDISEEQIKDKLELTFYKPSIGGGEIEEVEYDSWRNEAVITFLDHGVVERILKQSQYELKVGDCAHTIIVEPITNAQLNKLQIFSTNSSRTVLLSEVKNLKISEEDIQDTIEIYFQKPSNGGGEVEWILYTQDKEIVPRFEDDL</sequence>
<dbReference type="InterPro" id="IPR012677">
    <property type="entry name" value="Nucleotide-bd_a/b_plait_sf"/>
</dbReference>
<dbReference type="AlphaFoldDB" id="A0AAD1WH60"/>
<dbReference type="SUPFAM" id="SSF54928">
    <property type="entry name" value="RNA-binding domain, RBD"/>
    <property type="match status" value="1"/>
</dbReference>
<evidence type="ECO:0000259" key="2">
    <source>
        <dbReference type="Pfam" id="PF07292"/>
    </source>
</evidence>
<feature type="domain" description="NID" evidence="2">
    <location>
        <begin position="186"/>
        <end position="273"/>
    </location>
</feature>
<dbReference type="InterPro" id="IPR035979">
    <property type="entry name" value="RBD_domain_sf"/>
</dbReference>
<gene>
    <name evidence="3" type="ORF">PECUL_23A040153</name>
</gene>
<dbReference type="InterPro" id="IPR009909">
    <property type="entry name" value="Nmi/IFP35_dom"/>
</dbReference>
<dbReference type="GO" id="GO:0003676">
    <property type="term" value="F:nucleic acid binding"/>
    <property type="evidence" value="ECO:0007669"/>
    <property type="project" value="InterPro"/>
</dbReference>
<dbReference type="PANTHER" id="PTHR15225">
    <property type="entry name" value="INTERFERON-INDUCED PROTEIN 35/NMI N-MYC/STAT INTERACTING PROTEIN"/>
    <property type="match status" value="1"/>
</dbReference>
<dbReference type="PANTHER" id="PTHR15225:SF4">
    <property type="entry name" value="N-MYC-INTERACTOR"/>
    <property type="match status" value="1"/>
</dbReference>
<feature type="coiled-coil region" evidence="1">
    <location>
        <begin position="24"/>
        <end position="132"/>
    </location>
</feature>
<dbReference type="Proteomes" id="UP001295444">
    <property type="component" value="Chromosome 07"/>
</dbReference>
<organism evidence="3 4">
    <name type="scientific">Pelobates cultripes</name>
    <name type="common">Western spadefoot toad</name>
    <dbReference type="NCBI Taxonomy" id="61616"/>
    <lineage>
        <taxon>Eukaryota</taxon>
        <taxon>Metazoa</taxon>
        <taxon>Chordata</taxon>
        <taxon>Craniata</taxon>
        <taxon>Vertebrata</taxon>
        <taxon>Euteleostomi</taxon>
        <taxon>Amphibia</taxon>
        <taxon>Batrachia</taxon>
        <taxon>Anura</taxon>
        <taxon>Pelobatoidea</taxon>
        <taxon>Pelobatidae</taxon>
        <taxon>Pelobates</taxon>
    </lineage>
</organism>
<name>A0AAD1WH60_PELCU</name>
<dbReference type="EMBL" id="OW240918">
    <property type="protein sequence ID" value="CAH2305472.1"/>
    <property type="molecule type" value="Genomic_DNA"/>
</dbReference>
<accession>A0AAD1WH60</accession>
<evidence type="ECO:0000313" key="3">
    <source>
        <dbReference type="EMBL" id="CAH2305472.1"/>
    </source>
</evidence>
<dbReference type="GO" id="GO:0005737">
    <property type="term" value="C:cytoplasm"/>
    <property type="evidence" value="ECO:0007669"/>
    <property type="project" value="TreeGrafter"/>
</dbReference>